<proteinExistence type="predicted"/>
<dbReference type="PANTHER" id="PTHR36302:SF1">
    <property type="entry name" value="COPPER CHAPERONE PCU(A)C"/>
    <property type="match status" value="1"/>
</dbReference>
<accession>A0ABT1WDK3</accession>
<reference evidence="1 2" key="1">
    <citation type="submission" date="2022-07" db="EMBL/GenBank/DDBJ databases">
        <authorList>
            <person name="Xamxidin M."/>
            <person name="Wu M."/>
        </authorList>
    </citation>
    <scope>NUCLEOTIDE SEQUENCE [LARGE SCALE GENOMIC DNA]</scope>
    <source>
        <strain evidence="1 2">NBRC 111650</strain>
    </source>
</reference>
<dbReference type="SUPFAM" id="SSF110087">
    <property type="entry name" value="DR1885-like metal-binding protein"/>
    <property type="match status" value="1"/>
</dbReference>
<dbReference type="PROSITE" id="PS51257">
    <property type="entry name" value="PROKAR_LIPOPROTEIN"/>
    <property type="match status" value="1"/>
</dbReference>
<dbReference type="InterPro" id="IPR036182">
    <property type="entry name" value="PCuAC_sf"/>
</dbReference>
<sequence>MDLKTTVALVCWTGLSILGLAACSRHDEHAASAGGTVAVATPADAQTQGPITVSNAWVRPALAEQDATGGYLTIQSSEKLALVGVSTPVAEVAEVHEMRMDGDVMRMRMLERLEIEPGKALELKPGSNHLMLMALKGAVEAGQQVDLNLLFEKPDGTKIDMPVKATVRGPAGAASGAHQH</sequence>
<dbReference type="Gene3D" id="2.60.40.1890">
    <property type="entry name" value="PCu(A)C copper chaperone"/>
    <property type="match status" value="1"/>
</dbReference>
<organism evidence="1 2">
    <name type="scientific">Limnobacter humi</name>
    <dbReference type="NCBI Taxonomy" id="1778671"/>
    <lineage>
        <taxon>Bacteria</taxon>
        <taxon>Pseudomonadati</taxon>
        <taxon>Pseudomonadota</taxon>
        <taxon>Betaproteobacteria</taxon>
        <taxon>Burkholderiales</taxon>
        <taxon>Burkholderiaceae</taxon>
        <taxon>Limnobacter</taxon>
    </lineage>
</organism>
<name>A0ABT1WDK3_9BURK</name>
<dbReference type="PANTHER" id="PTHR36302">
    <property type="entry name" value="BLR7088 PROTEIN"/>
    <property type="match status" value="1"/>
</dbReference>
<dbReference type="InterPro" id="IPR007410">
    <property type="entry name" value="LpqE-like"/>
</dbReference>
<gene>
    <name evidence="1" type="ORF">NQT62_03975</name>
</gene>
<dbReference type="Pfam" id="PF04314">
    <property type="entry name" value="PCuAC"/>
    <property type="match status" value="1"/>
</dbReference>
<evidence type="ECO:0000313" key="1">
    <source>
        <dbReference type="EMBL" id="MCQ8895600.1"/>
    </source>
</evidence>
<keyword evidence="2" id="KW-1185">Reference proteome</keyword>
<dbReference type="Proteomes" id="UP001204142">
    <property type="component" value="Unassembled WGS sequence"/>
</dbReference>
<dbReference type="EMBL" id="JANIGO010000001">
    <property type="protein sequence ID" value="MCQ8895600.1"/>
    <property type="molecule type" value="Genomic_DNA"/>
</dbReference>
<protein>
    <submittedName>
        <fullName evidence="1">Copper chaperone PCu(A)C</fullName>
    </submittedName>
</protein>
<dbReference type="RefSeq" id="WP_256763288.1">
    <property type="nucleotide sequence ID" value="NZ_JANIGO010000001.1"/>
</dbReference>
<evidence type="ECO:0000313" key="2">
    <source>
        <dbReference type="Proteomes" id="UP001204142"/>
    </source>
</evidence>
<dbReference type="InterPro" id="IPR058248">
    <property type="entry name" value="Lxx211020-like"/>
</dbReference>
<comment type="caution">
    <text evidence="1">The sequence shown here is derived from an EMBL/GenBank/DDBJ whole genome shotgun (WGS) entry which is preliminary data.</text>
</comment>